<dbReference type="Gene3D" id="3.40.50.1450">
    <property type="entry name" value="HybD-like"/>
    <property type="match status" value="1"/>
</dbReference>
<keyword evidence="2 7" id="KW-0533">Nickel</keyword>
<evidence type="ECO:0000256" key="4">
    <source>
        <dbReference type="ARBA" id="ARBA00022723"/>
    </source>
</evidence>
<evidence type="ECO:0000313" key="9">
    <source>
        <dbReference type="Proteomes" id="UP000543804"/>
    </source>
</evidence>
<organism evidence="8 9">
    <name type="scientific">Selenomonas bovis</name>
    <dbReference type="NCBI Taxonomy" id="416586"/>
    <lineage>
        <taxon>Bacteria</taxon>
        <taxon>Bacillati</taxon>
        <taxon>Bacillota</taxon>
        <taxon>Negativicutes</taxon>
        <taxon>Selenomonadales</taxon>
        <taxon>Selenomonadaceae</taxon>
        <taxon>Selenomonas</taxon>
    </lineage>
</organism>
<gene>
    <name evidence="8" type="primary">hybD</name>
    <name evidence="8" type="ORF">HF878_07970</name>
</gene>
<dbReference type="CDD" id="cd06062">
    <property type="entry name" value="H2MP_MemB-H2up"/>
    <property type="match status" value="1"/>
</dbReference>
<dbReference type="InterPro" id="IPR023430">
    <property type="entry name" value="Pept_HybD-like_dom_sf"/>
</dbReference>
<dbReference type="SUPFAM" id="SSF53163">
    <property type="entry name" value="HybD-like"/>
    <property type="match status" value="1"/>
</dbReference>
<dbReference type="InterPro" id="IPR000671">
    <property type="entry name" value="Peptidase_A31"/>
</dbReference>
<dbReference type="NCBIfam" id="TIGR00072">
    <property type="entry name" value="hydrog_prot"/>
    <property type="match status" value="1"/>
</dbReference>
<evidence type="ECO:0000256" key="2">
    <source>
        <dbReference type="ARBA" id="ARBA00022596"/>
    </source>
</evidence>
<dbReference type="GO" id="GO:0016485">
    <property type="term" value="P:protein processing"/>
    <property type="evidence" value="ECO:0007669"/>
    <property type="project" value="InterPro"/>
</dbReference>
<dbReference type="EMBL" id="JABAFA010000029">
    <property type="protein sequence ID" value="NMD99402.1"/>
    <property type="molecule type" value="Genomic_DNA"/>
</dbReference>
<feature type="binding site" evidence="7">
    <location>
        <position position="25"/>
    </location>
    <ligand>
        <name>Ni(2+)</name>
        <dbReference type="ChEBI" id="CHEBI:49786"/>
    </ligand>
</feature>
<dbReference type="FunFam" id="3.40.50.1450:FF:000002">
    <property type="entry name" value="Hydrogenase 1 maturation protease"/>
    <property type="match status" value="1"/>
</dbReference>
<dbReference type="GO" id="GO:0008047">
    <property type="term" value="F:enzyme activator activity"/>
    <property type="evidence" value="ECO:0007669"/>
    <property type="project" value="InterPro"/>
</dbReference>
<reference evidence="8 9" key="1">
    <citation type="submission" date="2020-04" db="EMBL/GenBank/DDBJ databases">
        <authorList>
            <person name="Hitch T.C.A."/>
            <person name="Wylensek D."/>
            <person name="Clavel T."/>
        </authorList>
    </citation>
    <scope>NUCLEOTIDE SEQUENCE [LARGE SCALE GENOMIC DNA]</scope>
    <source>
        <strain evidence="8 9">PG-130-P53-12</strain>
    </source>
</reference>
<comment type="caution">
    <text evidence="8">The sequence shown here is derived from an EMBL/GenBank/DDBJ whole genome shotgun (WGS) entry which is preliminary data.</text>
</comment>
<proteinExistence type="inferred from homology"/>
<keyword evidence="9" id="KW-1185">Reference proteome</keyword>
<feature type="binding site" evidence="7">
    <location>
        <position position="101"/>
    </location>
    <ligand>
        <name>Ni(2+)</name>
        <dbReference type="ChEBI" id="CHEBI:49786"/>
    </ligand>
</feature>
<evidence type="ECO:0000256" key="5">
    <source>
        <dbReference type="ARBA" id="ARBA00022750"/>
    </source>
</evidence>
<dbReference type="PRINTS" id="PR00446">
    <property type="entry name" value="HYDRGNUPTAKE"/>
</dbReference>
<dbReference type="PANTHER" id="PTHR30302">
    <property type="entry name" value="HYDROGENASE 1 MATURATION PROTEASE"/>
    <property type="match status" value="1"/>
</dbReference>
<dbReference type="GO" id="GO:0046872">
    <property type="term" value="F:metal ion binding"/>
    <property type="evidence" value="ECO:0007669"/>
    <property type="project" value="UniProtKB-KW"/>
</dbReference>
<keyword evidence="3" id="KW-0645">Protease</keyword>
<dbReference type="Proteomes" id="UP000543804">
    <property type="component" value="Unassembled WGS sequence"/>
</dbReference>
<accession>A0A848BAE7</accession>
<dbReference type="NCBIfam" id="TIGR00140">
    <property type="entry name" value="hupD"/>
    <property type="match status" value="1"/>
</dbReference>
<dbReference type="Pfam" id="PF01750">
    <property type="entry name" value="HycI"/>
    <property type="match status" value="1"/>
</dbReference>
<protein>
    <submittedName>
        <fullName evidence="8">HyaD/HybD family hydrogenase maturation endopeptidase</fullName>
    </submittedName>
</protein>
<dbReference type="GO" id="GO:0004190">
    <property type="term" value="F:aspartic-type endopeptidase activity"/>
    <property type="evidence" value="ECO:0007669"/>
    <property type="project" value="UniProtKB-KW"/>
</dbReference>
<keyword evidence="5" id="KW-0064">Aspartyl protease</keyword>
<feature type="binding site" evidence="7">
    <location>
        <position position="71"/>
    </location>
    <ligand>
        <name>Ni(2+)</name>
        <dbReference type="ChEBI" id="CHEBI:49786"/>
    </ligand>
</feature>
<evidence type="ECO:0000256" key="7">
    <source>
        <dbReference type="PIRSR" id="PIRSR604419-1"/>
    </source>
</evidence>
<keyword evidence="4 7" id="KW-0479">Metal-binding</keyword>
<evidence type="ECO:0000313" key="8">
    <source>
        <dbReference type="EMBL" id="NMD99402.1"/>
    </source>
</evidence>
<name>A0A848BAE7_9FIRM</name>
<dbReference type="InterPro" id="IPR004419">
    <property type="entry name" value="Pept_A31_hyd_express"/>
</dbReference>
<sequence>MADESGLFAAETTVLGVGNVILRDEGFGVRVAEYLAAHYDFPESVQIVDGGTLGIELTQFVTGTRRLLVIDSINGQAAPGTLFRFEDDAVMEHFQDKISAHEVGIQDVLALLAVTGKKIPEVVVIGAQPYDIEAGVELSEKMRALVPEMARRALAELAAWGIAPAEKRGGSVDYTAVAEAAAREREG</sequence>
<dbReference type="RefSeq" id="WP_170077749.1">
    <property type="nucleotide sequence ID" value="NZ_JABAFA010000029.1"/>
</dbReference>
<evidence type="ECO:0000256" key="1">
    <source>
        <dbReference type="ARBA" id="ARBA00006814"/>
    </source>
</evidence>
<dbReference type="PANTHER" id="PTHR30302:SF1">
    <property type="entry name" value="HYDROGENASE 2 MATURATION PROTEASE"/>
    <property type="match status" value="1"/>
</dbReference>
<keyword evidence="6" id="KW-0378">Hydrolase</keyword>
<comment type="similarity">
    <text evidence="1">Belongs to the peptidase A31 family.</text>
</comment>
<evidence type="ECO:0000256" key="6">
    <source>
        <dbReference type="ARBA" id="ARBA00022801"/>
    </source>
</evidence>
<evidence type="ECO:0000256" key="3">
    <source>
        <dbReference type="ARBA" id="ARBA00022670"/>
    </source>
</evidence>
<dbReference type="AlphaFoldDB" id="A0A848BAE7"/>